<proteinExistence type="predicted"/>
<feature type="domain" description="AAA+ ATPase" evidence="2">
    <location>
        <begin position="269"/>
        <end position="472"/>
    </location>
</feature>
<dbReference type="PANTHER" id="PTHR10887">
    <property type="entry name" value="DNA2/NAM7 HELICASE FAMILY"/>
    <property type="match status" value="1"/>
</dbReference>
<dbReference type="EMBL" id="CAJNRD030001121">
    <property type="protein sequence ID" value="CAG5095962.1"/>
    <property type="molecule type" value="Genomic_DNA"/>
</dbReference>
<dbReference type="InterPro" id="IPR045055">
    <property type="entry name" value="DNA2/NAM7-like"/>
</dbReference>
<feature type="region of interest" description="Disordered" evidence="1">
    <location>
        <begin position="665"/>
        <end position="697"/>
    </location>
</feature>
<dbReference type="CDD" id="cd18808">
    <property type="entry name" value="SF1_C_Upf1"/>
    <property type="match status" value="2"/>
</dbReference>
<feature type="region of interest" description="Disordered" evidence="1">
    <location>
        <begin position="716"/>
        <end position="755"/>
    </location>
</feature>
<accession>A0A8J2MMZ5</accession>
<evidence type="ECO:0000313" key="3">
    <source>
        <dbReference type="EMBL" id="CAG5095962.1"/>
    </source>
</evidence>
<feature type="compositionally biased region" description="Acidic residues" evidence="1">
    <location>
        <begin position="679"/>
        <end position="694"/>
    </location>
</feature>
<feature type="compositionally biased region" description="Basic and acidic residues" evidence="1">
    <location>
        <begin position="665"/>
        <end position="676"/>
    </location>
</feature>
<dbReference type="SMART" id="SM00382">
    <property type="entry name" value="AAA"/>
    <property type="match status" value="2"/>
</dbReference>
<dbReference type="InterPro" id="IPR047187">
    <property type="entry name" value="SF1_C_Upf1"/>
</dbReference>
<evidence type="ECO:0000256" key="1">
    <source>
        <dbReference type="SAM" id="MobiDB-lite"/>
    </source>
</evidence>
<dbReference type="OrthoDB" id="2285229at2759"/>
<protein>
    <submittedName>
        <fullName evidence="3">Similar to NAM7: ATP-dependent helicase NAM7 (Saccharomyces cerevisiae (Strain ATCC 204508 / S288c))</fullName>
    </submittedName>
</protein>
<dbReference type="SUPFAM" id="SSF52540">
    <property type="entry name" value="P-loop containing nucleoside triphosphate hydrolases"/>
    <property type="match status" value="4"/>
</dbReference>
<dbReference type="PANTHER" id="PTHR10887:SF495">
    <property type="entry name" value="HELICASE SENATAXIN ISOFORM X1-RELATED"/>
    <property type="match status" value="1"/>
</dbReference>
<keyword evidence="3" id="KW-0547">Nucleotide-binding</keyword>
<comment type="caution">
    <text evidence="3">The sequence shown here is derived from an EMBL/GenBank/DDBJ whole genome shotgun (WGS) entry which is preliminary data.</text>
</comment>
<feature type="region of interest" description="Disordered" evidence="1">
    <location>
        <begin position="1605"/>
        <end position="1626"/>
    </location>
</feature>
<dbReference type="GO" id="GO:0006369">
    <property type="term" value="P:termination of RNA polymerase II transcription"/>
    <property type="evidence" value="ECO:0007669"/>
    <property type="project" value="TreeGrafter"/>
</dbReference>
<sequence>MDDKLQKELKIAEQSPRRDLCEEFLYEIFQWDPLWLDDKKYEETPPPVIDSIEMIPTKLIYSTFEEYRDIMFPFLRHEFWFVLKEDFIEEIKKKKYPKAVKAHIKQNSYSSWSVNNDDYHKMCEFSIITTIINYENNENKYPNRGDLVIVKSLTDKRPVTFGFISDVGLKGKINVTVTYTLKSKFCSRLQLPSQVELTTVTWASAHITLIESLCYIPCTELMKPILQPEVEFFKISSVLKKVETATKEVLNEKQAEIMSRIIETVKMKSLGIFLIQGPPGCGKSSVIKNIIATIMKNGNEKRVLVCAPSNKAIDELVLKLLDIQPLLEEFFNAITQNFLLCVEQKVPFKIVRLGREDKMHASVKRIYLSNLRYNERTDKFYYYPRRKNEKRDASYEEFLLKKANIITCTLTSSYTSYRMRSVFGRRFKDKLPFCIIDEAAQATELLTLVPVMLDIDKLILVGDPQQLPPTVLSQKAKDYGYDSSLFARAQTIFNDEPKENPIVMLDTQYRMMDSISQWPNRYFYKGLIKNAASVAPLDFCNYKLLNHSFIQVEDAHSNPKEAILVANLVSKLVEEIKLKYQDRKISIGVITPYKDQYKLINSIINPYKKKTQQKPQKILKRQNQQNDENIIVKEKCENVDRENTNEKNSENYVADKDAQEEKFLEENEKNDNKFVELNDNTDDQLDEDFEIDGSEDSRGVKILNNTEKVICADEKKTETKKNKERNQNKNKCKKGKKNSVNDDKSSEKKEDEKPQKIQVNTVDSFQGSECDIIIMSCVRSEGIGFVKDPNRLNVSLTRAKHSLIMCGNFNTFRRDEMWESLLNDAQSREVYFDLTKDDELKSIIEHRFNTSESDRSHYRMREHASRLSRMKSSVSSAQRFTPRENESLEKLRNEFFSTIFEWNPAWLKDKQFENTPPDVVDSMEMIPTKLTYSDYDEYLKIMLPLLIHEFWFTLREDFMEDRKKKQKKVRTDLKESSCESISVKSDLDNKIVRLKLKAAVNFSIKSKIEDIFPSRGDLVEIQYPGCERTQLGYVEEVDCKRPRCDLFNHKSLPTYLTYDVITKSLPQSSLSTTFELKTVTWILSHLTLLDALGYIDQSPLIESILKPDVASYELSSSLYPALVVTNENLNPKQLEVMSRVVTTIERRTPGISLCQGPPGTGKSTVIKNIIATTLSQKRISTILLCAPSNKAIDELVVRLLEIKPLMEAQDIPFGIVRVGREEKIHEDVKCVSLSRLKSRKIMAFEGKYRPKVEQTEERILKSANIIACTLTSCYTSYRMKSVFGSGLKNIPICIIDEAAQATELLTLVPLLLNIDRLILVGDPQQLPPTILSQKAKDYGYDSSLFSRAQNLFEHELKNPIVMLDTQYRMIDAISQWPNRYFYNGAIQNGASVTPLNICSYKLFNHSYSQEVNGHSNLCEAKLVVKIVRMFTDKIKSSNCDKEISIGVITPYQDQRKLINVFLSQAEVKKKIKKRKNKKRNRKQENDDEGKIVKENNNGEMKNDEDNSDEENRDISSEEMDSKKESFDEDDENDDENCESIAEEEIRKKEEKVIEKDEKTVFETKDDSKDQDTLEEIDFEKINIQEEIVEDFEKIICEKESDEENVNCNEQSKEVKSKVNKKDKENEEEKEQAEATIKLKQIQVNTVDSFQGSECDIIIMSCVRSEGIGFVKDPNRLNVSLTRAKHTLIMCGNFNAFRRNEMWENLLDDAQSRGVYFNVTEENELKTILKHVIIEPR</sequence>
<dbReference type="InterPro" id="IPR041679">
    <property type="entry name" value="DNA2/NAM7-like_C"/>
</dbReference>
<evidence type="ECO:0000313" key="4">
    <source>
        <dbReference type="Proteomes" id="UP000786811"/>
    </source>
</evidence>
<dbReference type="GO" id="GO:0001147">
    <property type="term" value="F:transcription termination site sequence-specific DNA binding"/>
    <property type="evidence" value="ECO:0007669"/>
    <property type="project" value="TreeGrafter"/>
</dbReference>
<feature type="compositionally biased region" description="Basic and acidic residues" evidence="1">
    <location>
        <begin position="1482"/>
        <end position="1493"/>
    </location>
</feature>
<keyword evidence="3" id="KW-0067">ATP-binding</keyword>
<feature type="region of interest" description="Disordered" evidence="1">
    <location>
        <begin position="636"/>
        <end position="655"/>
    </location>
</feature>
<organism evidence="3 4">
    <name type="scientific">Cotesia congregata</name>
    <name type="common">Parasitoid wasp</name>
    <name type="synonym">Apanteles congregatus</name>
    <dbReference type="NCBI Taxonomy" id="51543"/>
    <lineage>
        <taxon>Eukaryota</taxon>
        <taxon>Metazoa</taxon>
        <taxon>Ecdysozoa</taxon>
        <taxon>Arthropoda</taxon>
        <taxon>Hexapoda</taxon>
        <taxon>Insecta</taxon>
        <taxon>Pterygota</taxon>
        <taxon>Neoptera</taxon>
        <taxon>Endopterygota</taxon>
        <taxon>Hymenoptera</taxon>
        <taxon>Apocrita</taxon>
        <taxon>Ichneumonoidea</taxon>
        <taxon>Braconidae</taxon>
        <taxon>Microgastrinae</taxon>
        <taxon>Cotesia</taxon>
    </lineage>
</organism>
<keyword evidence="3" id="KW-0378">Hydrolase</keyword>
<dbReference type="CDD" id="cd18042">
    <property type="entry name" value="DEXXQc_SETX"/>
    <property type="match status" value="2"/>
</dbReference>
<dbReference type="Pfam" id="PF13087">
    <property type="entry name" value="AAA_12"/>
    <property type="match status" value="4"/>
</dbReference>
<feature type="region of interest" description="Disordered" evidence="1">
    <location>
        <begin position="1471"/>
        <end position="1545"/>
    </location>
</feature>
<feature type="compositionally biased region" description="Basic and acidic residues" evidence="1">
    <location>
        <begin position="739"/>
        <end position="755"/>
    </location>
</feature>
<feature type="compositionally biased region" description="Basic and acidic residues" evidence="1">
    <location>
        <begin position="1610"/>
        <end position="1626"/>
    </location>
</feature>
<feature type="compositionally biased region" description="Basic and acidic residues" evidence="1">
    <location>
        <begin position="1512"/>
        <end position="1525"/>
    </location>
</feature>
<feature type="compositionally biased region" description="Basic residues" evidence="1">
    <location>
        <begin position="1471"/>
        <end position="1481"/>
    </location>
</feature>
<evidence type="ECO:0000259" key="2">
    <source>
        <dbReference type="SMART" id="SM00382"/>
    </source>
</evidence>
<reference evidence="3" key="1">
    <citation type="submission" date="2021-04" db="EMBL/GenBank/DDBJ databases">
        <authorList>
            <person name="Chebbi M.A.C M."/>
        </authorList>
    </citation>
    <scope>NUCLEOTIDE SEQUENCE</scope>
</reference>
<dbReference type="InterPro" id="IPR003593">
    <property type="entry name" value="AAA+_ATPase"/>
</dbReference>
<name>A0A8J2MMZ5_COTCN</name>
<dbReference type="GO" id="GO:0004386">
    <property type="term" value="F:helicase activity"/>
    <property type="evidence" value="ECO:0007669"/>
    <property type="project" value="UniProtKB-KW"/>
</dbReference>
<dbReference type="Proteomes" id="UP000786811">
    <property type="component" value="Unassembled WGS sequence"/>
</dbReference>
<gene>
    <name evidence="3" type="ORF">HICCMSTLAB_LOCUS7970</name>
</gene>
<dbReference type="InterPro" id="IPR027417">
    <property type="entry name" value="P-loop_NTPase"/>
</dbReference>
<feature type="compositionally biased region" description="Basic residues" evidence="1">
    <location>
        <begin position="728"/>
        <end position="737"/>
    </location>
</feature>
<dbReference type="Pfam" id="PF13086">
    <property type="entry name" value="AAA_11"/>
    <property type="match status" value="3"/>
</dbReference>
<dbReference type="GO" id="GO:0016604">
    <property type="term" value="C:nuclear body"/>
    <property type="evidence" value="ECO:0007669"/>
    <property type="project" value="TreeGrafter"/>
</dbReference>
<keyword evidence="3" id="KW-0347">Helicase</keyword>
<feature type="compositionally biased region" description="Acidic residues" evidence="1">
    <location>
        <begin position="1526"/>
        <end position="1542"/>
    </location>
</feature>
<dbReference type="Gene3D" id="3.40.50.300">
    <property type="entry name" value="P-loop containing nucleotide triphosphate hydrolases"/>
    <property type="match status" value="7"/>
</dbReference>
<keyword evidence="4" id="KW-1185">Reference proteome</keyword>
<dbReference type="InterPro" id="IPR041677">
    <property type="entry name" value="DNA2/NAM7_AAA_11"/>
</dbReference>
<feature type="domain" description="AAA+ ATPase" evidence="2">
    <location>
        <begin position="1149"/>
        <end position="1358"/>
    </location>
</feature>
<feature type="compositionally biased region" description="Basic and acidic residues" evidence="1">
    <location>
        <begin position="716"/>
        <end position="727"/>
    </location>
</feature>